<dbReference type="RefSeq" id="WP_317227220.1">
    <property type="nucleotide sequence ID" value="NZ_JAWJEJ010000001.1"/>
</dbReference>
<dbReference type="EMBL" id="JAWJEJ010000001">
    <property type="protein sequence ID" value="MDV3458107.1"/>
    <property type="molecule type" value="Genomic_DNA"/>
</dbReference>
<reference evidence="2 3" key="1">
    <citation type="submission" date="2023-10" db="EMBL/GenBank/DDBJ databases">
        <title>Sphingomonas sp. HF-S4 16S ribosomal RNA gene Genome sequencing and assembly.</title>
        <authorList>
            <person name="Lee H."/>
        </authorList>
    </citation>
    <scope>NUCLEOTIDE SEQUENCE [LARGE SCALE GENOMIC DNA]</scope>
    <source>
        <strain evidence="2 3">HF-S4</strain>
    </source>
</reference>
<dbReference type="NCBIfam" id="TIGR02001">
    <property type="entry name" value="gcw_chp"/>
    <property type="match status" value="1"/>
</dbReference>
<sequence length="250" mass="26600">MRYLTITLAGLMLAAATPALAQDEAEPAKPVTVTGGVTVTSDYRFRGLTQTDKKVALQGTVNVNHESGLYVGTWASTLDDEVSLPGYGDAEIDLYAGYTKTLDSGVGFDVGMLYYYYPGGADGLDTDFFEPYASVMYTVGPVTAKVGANYAWSGQSGLADQDSLYLRGDLTVGIPNTPVSLLGHIGHTDGQLGILAPDAKYTDWSLGAEIVHKFVKLGVQYVDTDITNDADYADAIGADPKVLFYATLSF</sequence>
<proteinExistence type="predicted"/>
<dbReference type="Proteomes" id="UP001273531">
    <property type="component" value="Unassembled WGS sequence"/>
</dbReference>
<dbReference type="Pfam" id="PF09694">
    <property type="entry name" value="Gcw_chp"/>
    <property type="match status" value="1"/>
</dbReference>
<evidence type="ECO:0000313" key="3">
    <source>
        <dbReference type="Proteomes" id="UP001273531"/>
    </source>
</evidence>
<feature type="signal peptide" evidence="1">
    <location>
        <begin position="1"/>
        <end position="21"/>
    </location>
</feature>
<gene>
    <name evidence="2" type="ORF">RZN05_14010</name>
</gene>
<name>A0ABU3YAF2_9SPHN</name>
<feature type="chain" id="PRO_5045175204" evidence="1">
    <location>
        <begin position="22"/>
        <end position="250"/>
    </location>
</feature>
<keyword evidence="3" id="KW-1185">Reference proteome</keyword>
<evidence type="ECO:0000256" key="1">
    <source>
        <dbReference type="SAM" id="SignalP"/>
    </source>
</evidence>
<evidence type="ECO:0000313" key="2">
    <source>
        <dbReference type="EMBL" id="MDV3458107.1"/>
    </source>
</evidence>
<keyword evidence="1" id="KW-0732">Signal</keyword>
<protein>
    <submittedName>
        <fullName evidence="2">TorF family putative porin</fullName>
    </submittedName>
</protein>
<comment type="caution">
    <text evidence="2">The sequence shown here is derived from an EMBL/GenBank/DDBJ whole genome shotgun (WGS) entry which is preliminary data.</text>
</comment>
<accession>A0ABU3YAF2</accession>
<organism evidence="2 3">
    <name type="scientific">Sphingomonas agrestis</name>
    <dbReference type="NCBI Taxonomy" id="3080540"/>
    <lineage>
        <taxon>Bacteria</taxon>
        <taxon>Pseudomonadati</taxon>
        <taxon>Pseudomonadota</taxon>
        <taxon>Alphaproteobacteria</taxon>
        <taxon>Sphingomonadales</taxon>
        <taxon>Sphingomonadaceae</taxon>
        <taxon>Sphingomonas</taxon>
    </lineage>
</organism>
<dbReference type="InterPro" id="IPR010239">
    <property type="entry name" value="CHP02001"/>
</dbReference>